<keyword evidence="9" id="KW-1185">Reference proteome</keyword>
<dbReference type="AlphaFoldDB" id="A0A194Q062"/>
<dbReference type="Proteomes" id="UP000053268">
    <property type="component" value="Unassembled WGS sequence"/>
</dbReference>
<evidence type="ECO:0000256" key="3">
    <source>
        <dbReference type="ARBA" id="ARBA00022833"/>
    </source>
</evidence>
<proteinExistence type="predicted"/>
<dbReference type="SUPFAM" id="SSF57716">
    <property type="entry name" value="Glucocorticoid receptor-like (DNA-binding domain)"/>
    <property type="match status" value="1"/>
</dbReference>
<name>A0A194Q062_PAPXU</name>
<evidence type="ECO:0000259" key="7">
    <source>
        <dbReference type="PROSITE" id="PS50950"/>
    </source>
</evidence>
<dbReference type="InterPro" id="IPR006612">
    <property type="entry name" value="THAP_Znf"/>
</dbReference>
<dbReference type="GO" id="GO:0008270">
    <property type="term" value="F:zinc ion binding"/>
    <property type="evidence" value="ECO:0007669"/>
    <property type="project" value="UniProtKB-KW"/>
</dbReference>
<dbReference type="EMBL" id="KQ459592">
    <property type="protein sequence ID" value="KPI96805.1"/>
    <property type="molecule type" value="Genomic_DNA"/>
</dbReference>
<keyword evidence="4 5" id="KW-0238">DNA-binding</keyword>
<evidence type="ECO:0000313" key="8">
    <source>
        <dbReference type="EMBL" id="KPI96805.1"/>
    </source>
</evidence>
<feature type="region of interest" description="Disordered" evidence="6">
    <location>
        <begin position="335"/>
        <end position="357"/>
    </location>
</feature>
<evidence type="ECO:0000256" key="5">
    <source>
        <dbReference type="PROSITE-ProRule" id="PRU00309"/>
    </source>
</evidence>
<evidence type="ECO:0000256" key="4">
    <source>
        <dbReference type="ARBA" id="ARBA00023125"/>
    </source>
</evidence>
<evidence type="ECO:0000256" key="1">
    <source>
        <dbReference type="ARBA" id="ARBA00022723"/>
    </source>
</evidence>
<dbReference type="STRING" id="66420.A0A194Q062"/>
<keyword evidence="3" id="KW-0862">Zinc</keyword>
<dbReference type="SMART" id="SM00692">
    <property type="entry name" value="DM3"/>
    <property type="match status" value="1"/>
</dbReference>
<evidence type="ECO:0000256" key="2">
    <source>
        <dbReference type="ARBA" id="ARBA00022771"/>
    </source>
</evidence>
<keyword evidence="2 5" id="KW-0863">Zinc-finger</keyword>
<dbReference type="PROSITE" id="PS50950">
    <property type="entry name" value="ZF_THAP"/>
    <property type="match status" value="1"/>
</dbReference>
<reference evidence="8 9" key="1">
    <citation type="journal article" date="2015" name="Nat. Commun.">
        <title>Outbred genome sequencing and CRISPR/Cas9 gene editing in butterflies.</title>
        <authorList>
            <person name="Li X."/>
            <person name="Fan D."/>
            <person name="Zhang W."/>
            <person name="Liu G."/>
            <person name="Zhang L."/>
            <person name="Zhao L."/>
            <person name="Fang X."/>
            <person name="Chen L."/>
            <person name="Dong Y."/>
            <person name="Chen Y."/>
            <person name="Ding Y."/>
            <person name="Zhao R."/>
            <person name="Feng M."/>
            <person name="Zhu Y."/>
            <person name="Feng Y."/>
            <person name="Jiang X."/>
            <person name="Zhu D."/>
            <person name="Xiang H."/>
            <person name="Feng X."/>
            <person name="Li S."/>
            <person name="Wang J."/>
            <person name="Zhang G."/>
            <person name="Kronforst M.R."/>
            <person name="Wang W."/>
        </authorList>
    </citation>
    <scope>NUCLEOTIDE SEQUENCE [LARGE SCALE GENOMIC DNA]</scope>
    <source>
        <strain evidence="8">Ya'a_city_454_Px</strain>
        <tissue evidence="8">Whole body</tissue>
    </source>
</reference>
<dbReference type="SMART" id="SM00980">
    <property type="entry name" value="THAP"/>
    <property type="match status" value="1"/>
</dbReference>
<protein>
    <recommendedName>
        <fullName evidence="7">THAP-type domain-containing protein</fullName>
    </recommendedName>
</protein>
<sequence>MREQSSASMKRRTRFITCEICKCRAFKKAGTKREFMTRFPMDEARCREWVRLVGKEDLAYVPIEKLHSLKYLCGQHFTPRSFNRKKSRLRKNAIPSLNFKYPPLSDEILADFPLHMYQDSNTEAFNEDKEIPTQSGPTFLTKCNDDTQPRNIDTSLIVPYIASGNFPSPDSPIYEDFVDEPPTYEENEASLGYTSCADRNPIMQTEICTEKTAVVTLDPLTRIPKLLIKPKEDTIKRSEETIFDKKNIIDVTQLPMFRRTDLLSDCTFIRVNSKNMEQDEKDKEPKKEVLIKKRVKKSSQKQKGLNPRPELIVDEKGRILLKHFPISNPVVTSKVKHSESRTDFSNQENTEDKEEQQITEDIPQCIVPDMLEQEFNNNVVSTQTIETGNNIVPVTRGEKFLYEYILQVRKQLAECKYLITKQLLSIQAGQNIVSNPELLATIEHVPSTQKLLTLLPTFKRKQTATPIKQKIDAISILTKAPYGYSFLCKMLQLPRTAGLLTLIKQAEQIMSIVNSMYEQPETETVPL</sequence>
<feature type="domain" description="THAP-type" evidence="7">
    <location>
        <begin position="9"/>
        <end position="98"/>
    </location>
</feature>
<dbReference type="GO" id="GO:0003677">
    <property type="term" value="F:DNA binding"/>
    <property type="evidence" value="ECO:0007669"/>
    <property type="project" value="UniProtKB-UniRule"/>
</dbReference>
<evidence type="ECO:0000256" key="6">
    <source>
        <dbReference type="SAM" id="MobiDB-lite"/>
    </source>
</evidence>
<gene>
    <name evidence="8" type="ORF">RR46_04930</name>
</gene>
<accession>A0A194Q062</accession>
<organism evidence="8 9">
    <name type="scientific">Papilio xuthus</name>
    <name type="common">Asian swallowtail butterfly</name>
    <dbReference type="NCBI Taxonomy" id="66420"/>
    <lineage>
        <taxon>Eukaryota</taxon>
        <taxon>Metazoa</taxon>
        <taxon>Ecdysozoa</taxon>
        <taxon>Arthropoda</taxon>
        <taxon>Hexapoda</taxon>
        <taxon>Insecta</taxon>
        <taxon>Pterygota</taxon>
        <taxon>Neoptera</taxon>
        <taxon>Endopterygota</taxon>
        <taxon>Lepidoptera</taxon>
        <taxon>Glossata</taxon>
        <taxon>Ditrysia</taxon>
        <taxon>Papilionoidea</taxon>
        <taxon>Papilionidae</taxon>
        <taxon>Papilioninae</taxon>
        <taxon>Papilio</taxon>
    </lineage>
</organism>
<dbReference type="Pfam" id="PF05485">
    <property type="entry name" value="THAP"/>
    <property type="match status" value="1"/>
</dbReference>
<evidence type="ECO:0000313" key="9">
    <source>
        <dbReference type="Proteomes" id="UP000053268"/>
    </source>
</evidence>
<keyword evidence="1" id="KW-0479">Metal-binding</keyword>